<reference evidence="2 3" key="1">
    <citation type="submission" date="2008-07" db="EMBL/GenBank/DDBJ databases">
        <authorList>
            <person name="El-Sayed N."/>
            <person name="Caler E."/>
            <person name="Inman J."/>
            <person name="Amedeo P."/>
            <person name="Hass B."/>
            <person name="Wortman J."/>
        </authorList>
    </citation>
    <scope>NUCLEOTIDE SEQUENCE [LARGE SCALE GENOMIC DNA]</scope>
    <source>
        <strain evidence="3">ATCC 50983 / TXsc</strain>
    </source>
</reference>
<evidence type="ECO:0000256" key="1">
    <source>
        <dbReference type="SAM" id="Phobius"/>
    </source>
</evidence>
<keyword evidence="1" id="KW-0472">Membrane</keyword>
<sequence>MPYSPRASELDVWTLSQELVQGLTIAALIFALIIVLLVCSDRLSDALQVDSRPAVDQSVKPRPKSFRSVVPAVSSAIVPLYSAYSCLEDRASRLLPILRRNFKAMRSSSLVQEPLELTNFFNAEFYGNIKIGTPGQTFKG</sequence>
<feature type="transmembrane region" description="Helical" evidence="1">
    <location>
        <begin position="20"/>
        <end position="39"/>
    </location>
</feature>
<dbReference type="RefSeq" id="XP_002784689.1">
    <property type="nucleotide sequence ID" value="XM_002784643.1"/>
</dbReference>
<evidence type="ECO:0000313" key="3">
    <source>
        <dbReference type="Proteomes" id="UP000007800"/>
    </source>
</evidence>
<dbReference type="Proteomes" id="UP000007800">
    <property type="component" value="Unassembled WGS sequence"/>
</dbReference>
<dbReference type="AlphaFoldDB" id="C5KGC9"/>
<dbReference type="GeneID" id="9063560"/>
<dbReference type="EMBL" id="GG672918">
    <property type="protein sequence ID" value="EER16485.1"/>
    <property type="molecule type" value="Genomic_DNA"/>
</dbReference>
<name>C5KGC9_PERM5</name>
<proteinExistence type="predicted"/>
<accession>C5KGC9</accession>
<protein>
    <submittedName>
        <fullName evidence="2">Uncharacterized protein</fullName>
    </submittedName>
</protein>
<organism evidence="3">
    <name type="scientific">Perkinsus marinus (strain ATCC 50983 / TXsc)</name>
    <dbReference type="NCBI Taxonomy" id="423536"/>
    <lineage>
        <taxon>Eukaryota</taxon>
        <taxon>Sar</taxon>
        <taxon>Alveolata</taxon>
        <taxon>Perkinsozoa</taxon>
        <taxon>Perkinsea</taxon>
        <taxon>Perkinsida</taxon>
        <taxon>Perkinsidae</taxon>
        <taxon>Perkinsus</taxon>
    </lineage>
</organism>
<dbReference type="InParanoid" id="C5KGC9"/>
<keyword evidence="1" id="KW-0812">Transmembrane</keyword>
<keyword evidence="3" id="KW-1185">Reference proteome</keyword>
<evidence type="ECO:0000313" key="2">
    <source>
        <dbReference type="EMBL" id="EER16485.1"/>
    </source>
</evidence>
<keyword evidence="1" id="KW-1133">Transmembrane helix</keyword>
<gene>
    <name evidence="2" type="ORF">Pmar_PMAR021083</name>
</gene>